<evidence type="ECO:0000313" key="2">
    <source>
        <dbReference type="Proteomes" id="UP000032142"/>
    </source>
</evidence>
<gene>
    <name evidence="1" type="ORF">F383_34644</name>
</gene>
<keyword evidence="1" id="KW-0418">Kinase</keyword>
<dbReference type="Proteomes" id="UP000032142">
    <property type="component" value="Unassembled WGS sequence"/>
</dbReference>
<evidence type="ECO:0000313" key="1">
    <source>
        <dbReference type="EMBL" id="KHG27562.1"/>
    </source>
</evidence>
<keyword evidence="1" id="KW-0808">Transferase</keyword>
<reference evidence="2" key="1">
    <citation type="submission" date="2014-09" db="EMBL/GenBank/DDBJ databases">
        <authorList>
            <person name="Mudge J."/>
            <person name="Ramaraj T."/>
            <person name="Lindquist I.E."/>
            <person name="Bharti A.K."/>
            <person name="Sundararajan A."/>
            <person name="Cameron C.T."/>
            <person name="Woodward J.E."/>
            <person name="May G.D."/>
            <person name="Brubaker C."/>
            <person name="Broadhvest J."/>
            <person name="Wilkins T.A."/>
        </authorList>
    </citation>
    <scope>NUCLEOTIDE SEQUENCE</scope>
    <source>
        <strain evidence="2">cv. AKA8401</strain>
    </source>
</reference>
<proteinExistence type="predicted"/>
<name>A0A0B0PRT9_GOSAR</name>
<organism evidence="1 2">
    <name type="scientific">Gossypium arboreum</name>
    <name type="common">Tree cotton</name>
    <name type="synonym">Gossypium nanking</name>
    <dbReference type="NCBI Taxonomy" id="29729"/>
    <lineage>
        <taxon>Eukaryota</taxon>
        <taxon>Viridiplantae</taxon>
        <taxon>Streptophyta</taxon>
        <taxon>Embryophyta</taxon>
        <taxon>Tracheophyta</taxon>
        <taxon>Spermatophyta</taxon>
        <taxon>Magnoliopsida</taxon>
        <taxon>eudicotyledons</taxon>
        <taxon>Gunneridae</taxon>
        <taxon>Pentapetalae</taxon>
        <taxon>rosids</taxon>
        <taxon>malvids</taxon>
        <taxon>Malvales</taxon>
        <taxon>Malvaceae</taxon>
        <taxon>Malvoideae</taxon>
        <taxon>Gossypium</taxon>
    </lineage>
</organism>
<sequence>MQMVHSWLACIINLELGSGHYHLDWMTIPYKFVVAAVTGYFHSIACAADIQLYPLLVAGF</sequence>
<dbReference type="EMBL" id="KN441561">
    <property type="protein sequence ID" value="KHG27562.1"/>
    <property type="molecule type" value="Genomic_DNA"/>
</dbReference>
<protein>
    <submittedName>
        <fullName evidence="1">Serine/threonine-protein kinase TOR</fullName>
    </submittedName>
</protein>
<accession>A0A0B0PRT9</accession>
<dbReference type="AlphaFoldDB" id="A0A0B0PRT9"/>
<dbReference type="GO" id="GO:0016301">
    <property type="term" value="F:kinase activity"/>
    <property type="evidence" value="ECO:0007669"/>
    <property type="project" value="UniProtKB-KW"/>
</dbReference>
<keyword evidence="2" id="KW-1185">Reference proteome</keyword>